<evidence type="ECO:0000256" key="20">
    <source>
        <dbReference type="SAM" id="Coils"/>
    </source>
</evidence>
<comment type="similarity">
    <text evidence="4 16">Belongs to the PEP-utilizing enzyme family.</text>
</comment>
<dbReference type="EC" id="2.7.3.9" evidence="5 16"/>
<evidence type="ECO:0000256" key="2">
    <source>
        <dbReference type="ARBA" id="ARBA00001946"/>
    </source>
</evidence>
<evidence type="ECO:0000256" key="3">
    <source>
        <dbReference type="ARBA" id="ARBA00004496"/>
    </source>
</evidence>
<feature type="domain" description="Phosphotransferase system enzyme I N-terminal" evidence="23">
    <location>
        <begin position="9"/>
        <end position="132"/>
    </location>
</feature>
<dbReference type="PROSITE" id="PS00370">
    <property type="entry name" value="PEP_ENZYMES_PHOS_SITE"/>
    <property type="match status" value="1"/>
</dbReference>
<dbReference type="InterPro" id="IPR018274">
    <property type="entry name" value="PEP_util_AS"/>
</dbReference>
<feature type="domain" description="PEP-utilising enzyme C-terminal" evidence="22">
    <location>
        <begin position="260"/>
        <end position="547"/>
    </location>
</feature>
<protein>
    <recommendedName>
        <fullName evidence="6 16">Phosphoenolpyruvate-protein phosphotransferase</fullName>
        <ecNumber evidence="5 16">2.7.3.9</ecNumber>
    </recommendedName>
    <alternativeName>
        <fullName evidence="15 16">Phosphotransferase system, enzyme I</fullName>
    </alternativeName>
</protein>
<dbReference type="InterPro" id="IPR000121">
    <property type="entry name" value="PEP_util_C"/>
</dbReference>
<keyword evidence="11 16" id="KW-0598">Phosphotransferase system</keyword>
<dbReference type="InterPro" id="IPR006318">
    <property type="entry name" value="PTS_EI-like"/>
</dbReference>
<comment type="subcellular location">
    <subcellularLocation>
        <location evidence="3 16">Cytoplasm</location>
    </subcellularLocation>
</comment>
<evidence type="ECO:0000256" key="1">
    <source>
        <dbReference type="ARBA" id="ARBA00000683"/>
    </source>
</evidence>
<keyword evidence="9 16" id="KW-0762">Sugar transport</keyword>
<keyword evidence="8 16" id="KW-0963">Cytoplasm</keyword>
<keyword evidence="10 16" id="KW-0808">Transferase</keyword>
<accession>A0A832A367</accession>
<evidence type="ECO:0000256" key="12">
    <source>
        <dbReference type="ARBA" id="ARBA00022723"/>
    </source>
</evidence>
<comment type="caution">
    <text evidence="24">The sequence shown here is derived from an EMBL/GenBank/DDBJ whole genome shotgun (WGS) entry which is preliminary data.</text>
</comment>
<dbReference type="InterPro" id="IPR023151">
    <property type="entry name" value="PEP_util_CS"/>
</dbReference>
<dbReference type="SUPFAM" id="SSF47831">
    <property type="entry name" value="Enzyme I of the PEP:sugar phosphotransferase system HPr-binding (sub)domain"/>
    <property type="match status" value="1"/>
</dbReference>
<dbReference type="PROSITE" id="PS00742">
    <property type="entry name" value="PEP_ENZYMES_2"/>
    <property type="match status" value="1"/>
</dbReference>
<sequence>MDQEPIRLKGFGVSPGIAIGKAFLAEENHIPIPSHTPQDEEEIEQECALLQKAIEQVEQDLERSKQSIPADLKDHAHILDAHQLILRDPLFFNQTLETIRRERLNAMQALKRSIRRISELFAAMDDDYIRSRAADVRSIGERILRYLAGQKTSSFDEIRERVIIVARDISPADAAQIQLEKTLGFITDAGGRTSHTAIIARALGIPAIVGAERASRTIRTGDLVIVDGASGRIIVHPTDEQIAFYFELQDALESYLKEITRKAHLPAVTQDGYKIRVEANIELIEEVVAAKDHGAESIGLYRTEFAYLNRQAPPNEEELYQEYKELAELMAPAFVTVRTFDLGAEKLGAWMPPIDQENPALGLRGIRLCLQHREFFKTQLRAILRAGAVARNIRVMLPLISGTGELRQAKAVYEEAKQELRRQRVPFDETMPFGIMIEVPSAVAVADVLAREVDFFSIGTNDLIQYALGIDRVNPHVAHLYDPLHPAVIRLIRQVVATAHEAGIPVTICGEMAGEPLYVPLLLGLELDCLSMNPQAIPRVKNLVRRSTLDECRRFARTALALTTAADIRDALQELVVRLFPEEFKFFDPQAVKPNHRSGEGGTRFSR</sequence>
<dbReference type="PANTHER" id="PTHR46244">
    <property type="entry name" value="PHOSPHOENOLPYRUVATE-PROTEIN PHOSPHOTRANSFERASE"/>
    <property type="match status" value="1"/>
</dbReference>
<dbReference type="SUPFAM" id="SSF51621">
    <property type="entry name" value="Phosphoenolpyruvate/pyruvate domain"/>
    <property type="match status" value="1"/>
</dbReference>
<proteinExistence type="inferred from homology"/>
<dbReference type="InterPro" id="IPR036637">
    <property type="entry name" value="Phosphohistidine_dom_sf"/>
</dbReference>
<gene>
    <name evidence="24" type="primary">ptsP</name>
    <name evidence="24" type="ORF">ENS06_05950</name>
</gene>
<dbReference type="InterPro" id="IPR008279">
    <property type="entry name" value="PEP-util_enz_mobile_dom"/>
</dbReference>
<evidence type="ECO:0000313" key="24">
    <source>
        <dbReference type="EMBL" id="HFK96852.1"/>
    </source>
</evidence>
<evidence type="ECO:0000256" key="17">
    <source>
        <dbReference type="PIRSR" id="PIRSR000732-1"/>
    </source>
</evidence>
<feature type="active site" description="Tele-phosphohistidine intermediate" evidence="17">
    <location>
        <position position="195"/>
    </location>
</feature>
<evidence type="ECO:0000256" key="19">
    <source>
        <dbReference type="PIRSR" id="PIRSR000732-3"/>
    </source>
</evidence>
<comment type="catalytic activity">
    <reaction evidence="1 16">
        <text>L-histidyl-[protein] + phosphoenolpyruvate = N(pros)-phospho-L-histidyl-[protein] + pyruvate</text>
        <dbReference type="Rhea" id="RHEA:23880"/>
        <dbReference type="Rhea" id="RHEA-COMP:9745"/>
        <dbReference type="Rhea" id="RHEA-COMP:9746"/>
        <dbReference type="ChEBI" id="CHEBI:15361"/>
        <dbReference type="ChEBI" id="CHEBI:29979"/>
        <dbReference type="ChEBI" id="CHEBI:58702"/>
        <dbReference type="ChEBI" id="CHEBI:64837"/>
        <dbReference type="EC" id="2.7.3.9"/>
    </reaction>
</comment>
<feature type="binding site" evidence="19">
    <location>
        <position position="438"/>
    </location>
    <ligand>
        <name>Mg(2+)</name>
        <dbReference type="ChEBI" id="CHEBI:18420"/>
    </ligand>
</feature>
<feature type="active site" description="Proton donor" evidence="17">
    <location>
        <position position="509"/>
    </location>
</feature>
<evidence type="ECO:0000256" key="14">
    <source>
        <dbReference type="ARBA" id="ARBA00022842"/>
    </source>
</evidence>
<dbReference type="Pfam" id="PF05524">
    <property type="entry name" value="PEP-utilisers_N"/>
    <property type="match status" value="1"/>
</dbReference>
<dbReference type="InterPro" id="IPR008731">
    <property type="entry name" value="PTS_EIN"/>
</dbReference>
<dbReference type="SUPFAM" id="SSF52009">
    <property type="entry name" value="Phosphohistidine domain"/>
    <property type="match status" value="1"/>
</dbReference>
<dbReference type="PANTHER" id="PTHR46244:SF6">
    <property type="entry name" value="PHOSPHOENOLPYRUVATE-PROTEIN PHOSPHOTRANSFERASE"/>
    <property type="match status" value="1"/>
</dbReference>
<name>A0A832A367_9BACT</name>
<keyword evidence="13 16" id="KW-0418">Kinase</keyword>
<dbReference type="InterPro" id="IPR040442">
    <property type="entry name" value="Pyrv_kinase-like_dom_sf"/>
</dbReference>
<evidence type="ECO:0000259" key="22">
    <source>
        <dbReference type="Pfam" id="PF02896"/>
    </source>
</evidence>
<evidence type="ECO:0000256" key="9">
    <source>
        <dbReference type="ARBA" id="ARBA00022597"/>
    </source>
</evidence>
<keyword evidence="24" id="KW-0670">Pyruvate</keyword>
<evidence type="ECO:0000256" key="4">
    <source>
        <dbReference type="ARBA" id="ARBA00007837"/>
    </source>
</evidence>
<dbReference type="PIRSF" id="PIRSF000732">
    <property type="entry name" value="PTS_enzyme_I"/>
    <property type="match status" value="1"/>
</dbReference>
<evidence type="ECO:0000256" key="5">
    <source>
        <dbReference type="ARBA" id="ARBA00012232"/>
    </source>
</evidence>
<dbReference type="InterPro" id="IPR015813">
    <property type="entry name" value="Pyrv/PenolPyrv_kinase-like_dom"/>
</dbReference>
<organism evidence="24">
    <name type="scientific">Desulfacinum infernum</name>
    <dbReference type="NCBI Taxonomy" id="35837"/>
    <lineage>
        <taxon>Bacteria</taxon>
        <taxon>Pseudomonadati</taxon>
        <taxon>Thermodesulfobacteriota</taxon>
        <taxon>Syntrophobacteria</taxon>
        <taxon>Syntrophobacterales</taxon>
        <taxon>Syntrophobacteraceae</taxon>
        <taxon>Desulfacinum</taxon>
    </lineage>
</organism>
<dbReference type="AlphaFoldDB" id="A0A832A367"/>
<dbReference type="Gene3D" id="3.20.20.60">
    <property type="entry name" value="Phosphoenolpyruvate-binding domains"/>
    <property type="match status" value="1"/>
</dbReference>
<feature type="binding site" evidence="18">
    <location>
        <position position="472"/>
    </location>
    <ligand>
        <name>phosphoenolpyruvate</name>
        <dbReference type="ChEBI" id="CHEBI:58702"/>
    </ligand>
</feature>
<dbReference type="Gene3D" id="3.50.30.10">
    <property type="entry name" value="Phosphohistidine domain"/>
    <property type="match status" value="1"/>
</dbReference>
<dbReference type="GO" id="GO:0005737">
    <property type="term" value="C:cytoplasm"/>
    <property type="evidence" value="ECO:0007669"/>
    <property type="project" value="UniProtKB-SubCell"/>
</dbReference>
<feature type="binding site" evidence="18">
    <location>
        <begin position="461"/>
        <end position="462"/>
    </location>
    <ligand>
        <name>phosphoenolpyruvate</name>
        <dbReference type="ChEBI" id="CHEBI:58702"/>
    </ligand>
</feature>
<feature type="binding site" evidence="19">
    <location>
        <position position="462"/>
    </location>
    <ligand>
        <name>Mg(2+)</name>
        <dbReference type="ChEBI" id="CHEBI:18420"/>
    </ligand>
</feature>
<feature type="domain" description="PEP-utilising enzyme mobile" evidence="21">
    <location>
        <begin position="159"/>
        <end position="231"/>
    </location>
</feature>
<feature type="coiled-coil region" evidence="20">
    <location>
        <begin position="40"/>
        <end position="67"/>
    </location>
</feature>
<keyword evidence="7 16" id="KW-0813">Transport</keyword>
<keyword evidence="12 16" id="KW-0479">Metal-binding</keyword>
<feature type="binding site" evidence="18">
    <location>
        <position position="338"/>
    </location>
    <ligand>
        <name>phosphoenolpyruvate</name>
        <dbReference type="ChEBI" id="CHEBI:58702"/>
    </ligand>
</feature>
<dbReference type="EMBL" id="DSTK01000016">
    <property type="protein sequence ID" value="HFK96852.1"/>
    <property type="molecule type" value="Genomic_DNA"/>
</dbReference>
<dbReference type="NCBIfam" id="TIGR01417">
    <property type="entry name" value="PTS_I_fam"/>
    <property type="match status" value="1"/>
</dbReference>
<dbReference type="GO" id="GO:0046872">
    <property type="term" value="F:metal ion binding"/>
    <property type="evidence" value="ECO:0007669"/>
    <property type="project" value="UniProtKB-KW"/>
</dbReference>
<dbReference type="GO" id="GO:0008965">
    <property type="term" value="F:phosphoenolpyruvate-protein phosphotransferase activity"/>
    <property type="evidence" value="ECO:0007669"/>
    <property type="project" value="UniProtKB-EC"/>
</dbReference>
<evidence type="ECO:0000256" key="11">
    <source>
        <dbReference type="ARBA" id="ARBA00022683"/>
    </source>
</evidence>
<dbReference type="InterPro" id="IPR050499">
    <property type="entry name" value="PEP-utilizing_PTS_enzyme"/>
</dbReference>
<reference evidence="24" key="1">
    <citation type="journal article" date="2020" name="mSystems">
        <title>Genome- and Community-Level Interaction Insights into Carbon Utilization and Element Cycling Functions of Hydrothermarchaeota in Hydrothermal Sediment.</title>
        <authorList>
            <person name="Zhou Z."/>
            <person name="Liu Y."/>
            <person name="Xu W."/>
            <person name="Pan J."/>
            <person name="Luo Z.H."/>
            <person name="Li M."/>
        </authorList>
    </citation>
    <scope>NUCLEOTIDE SEQUENCE [LARGE SCALE GENOMIC DNA]</scope>
    <source>
        <strain evidence="24">SpSt-456</strain>
    </source>
</reference>
<evidence type="ECO:0000256" key="15">
    <source>
        <dbReference type="ARBA" id="ARBA00033235"/>
    </source>
</evidence>
<feature type="binding site" evidence="18">
    <location>
        <position position="302"/>
    </location>
    <ligand>
        <name>phosphoenolpyruvate</name>
        <dbReference type="ChEBI" id="CHEBI:58702"/>
    </ligand>
</feature>
<evidence type="ECO:0000256" key="8">
    <source>
        <dbReference type="ARBA" id="ARBA00022490"/>
    </source>
</evidence>
<dbReference type="InterPro" id="IPR024692">
    <property type="entry name" value="PTS_EI"/>
</dbReference>
<dbReference type="InterPro" id="IPR036618">
    <property type="entry name" value="PtsI_HPr-bd_sf"/>
</dbReference>
<dbReference type="GO" id="GO:0009401">
    <property type="term" value="P:phosphoenolpyruvate-dependent sugar phosphotransferase system"/>
    <property type="evidence" value="ECO:0007669"/>
    <property type="project" value="UniProtKB-KW"/>
</dbReference>
<dbReference type="Pfam" id="PF00391">
    <property type="entry name" value="PEP-utilizers"/>
    <property type="match status" value="1"/>
</dbReference>
<dbReference type="GO" id="GO:0016301">
    <property type="term" value="F:kinase activity"/>
    <property type="evidence" value="ECO:0007669"/>
    <property type="project" value="UniProtKB-KW"/>
</dbReference>
<keyword evidence="14 16" id="KW-0460">Magnesium</keyword>
<evidence type="ECO:0000256" key="6">
    <source>
        <dbReference type="ARBA" id="ARBA00016544"/>
    </source>
</evidence>
<comment type="cofactor">
    <cofactor evidence="2 16 19">
        <name>Mg(2+)</name>
        <dbReference type="ChEBI" id="CHEBI:18420"/>
    </cofactor>
</comment>
<comment type="function">
    <text evidence="16">General (non sugar-specific) component of the phosphoenolpyruvate-dependent sugar phosphotransferase system (sugar PTS). This major carbohydrate active-transport system catalyzes the phosphorylation of incoming sugar substrates concomitantly with their translocation across the cell membrane. Enzyme I transfers the phosphoryl group from phosphoenolpyruvate (PEP) to the phosphoryl carrier protein (HPr).</text>
</comment>
<evidence type="ECO:0000256" key="13">
    <source>
        <dbReference type="ARBA" id="ARBA00022777"/>
    </source>
</evidence>
<evidence type="ECO:0000256" key="16">
    <source>
        <dbReference type="PIRNR" id="PIRNR000732"/>
    </source>
</evidence>
<keyword evidence="20" id="KW-0175">Coiled coil</keyword>
<evidence type="ECO:0000256" key="10">
    <source>
        <dbReference type="ARBA" id="ARBA00022679"/>
    </source>
</evidence>
<evidence type="ECO:0000259" key="23">
    <source>
        <dbReference type="Pfam" id="PF05524"/>
    </source>
</evidence>
<dbReference type="PRINTS" id="PR01736">
    <property type="entry name" value="PHPHTRNFRASE"/>
</dbReference>
<dbReference type="Pfam" id="PF02896">
    <property type="entry name" value="PEP-utilizers_C"/>
    <property type="match status" value="1"/>
</dbReference>
<evidence type="ECO:0000256" key="18">
    <source>
        <dbReference type="PIRSR" id="PIRSR000732-2"/>
    </source>
</evidence>
<evidence type="ECO:0000259" key="21">
    <source>
        <dbReference type="Pfam" id="PF00391"/>
    </source>
</evidence>
<dbReference type="Gene3D" id="1.10.274.10">
    <property type="entry name" value="PtsI, HPr-binding domain"/>
    <property type="match status" value="1"/>
</dbReference>
<evidence type="ECO:0000256" key="7">
    <source>
        <dbReference type="ARBA" id="ARBA00022448"/>
    </source>
</evidence>